<evidence type="ECO:0000256" key="1">
    <source>
        <dbReference type="ARBA" id="ARBA00010662"/>
    </source>
</evidence>
<dbReference type="InterPro" id="IPR005900">
    <property type="entry name" value="6-phosphogluconolactonase_DevB"/>
</dbReference>
<evidence type="ECO:0000256" key="3">
    <source>
        <dbReference type="SAM" id="MobiDB-lite"/>
    </source>
</evidence>
<dbReference type="InterPro" id="IPR037171">
    <property type="entry name" value="NagB/RpiA_transferase-like"/>
</dbReference>
<accession>A0A663E8W9</accession>
<dbReference type="Ensembl" id="ENSACCT00020008906.1">
    <property type="protein sequence ID" value="ENSACCP00020008533.1"/>
    <property type="gene ID" value="ENSACCG00020005808.1"/>
</dbReference>
<dbReference type="UniPathway" id="UPA00115">
    <property type="reaction ID" value="UER00409"/>
</dbReference>
<evidence type="ECO:0000313" key="6">
    <source>
        <dbReference type="Proteomes" id="UP000472275"/>
    </source>
</evidence>
<evidence type="ECO:0000256" key="2">
    <source>
        <dbReference type="RuleBase" id="RU365095"/>
    </source>
</evidence>
<gene>
    <name evidence="5" type="primary">PGLS</name>
</gene>
<dbReference type="EC" id="3.1.1.31" evidence="2"/>
<comment type="function">
    <text evidence="2">Hydrolysis of 6-phosphogluconolactone to 6-phosphogluconate.</text>
</comment>
<dbReference type="GO" id="GO:0006098">
    <property type="term" value="P:pentose-phosphate shunt"/>
    <property type="evidence" value="ECO:0007669"/>
    <property type="project" value="UniProtKB-UniPathway"/>
</dbReference>
<dbReference type="GO" id="GO:0005975">
    <property type="term" value="P:carbohydrate metabolic process"/>
    <property type="evidence" value="ECO:0007669"/>
    <property type="project" value="UniProtKB-UniRule"/>
</dbReference>
<dbReference type="InParanoid" id="A0A663E8W9"/>
<dbReference type="Gene3D" id="3.40.50.1360">
    <property type="match status" value="1"/>
</dbReference>
<reference evidence="5" key="1">
    <citation type="submission" date="2025-08" db="UniProtKB">
        <authorList>
            <consortium name="Ensembl"/>
        </authorList>
    </citation>
    <scope>IDENTIFICATION</scope>
</reference>
<dbReference type="GeneTree" id="ENSGT00550000075110"/>
<dbReference type="InterPro" id="IPR006148">
    <property type="entry name" value="Glc/Gal-6P_isomerase"/>
</dbReference>
<sequence length="324" mass="34235">MAATTGPASRRVSVFPSPQELGPALAQLVLERAAAAGGGGRRFSVGLSGGSLVEILARDLPPAVASAAVSPAGWLLAFCDERLVPPEHPDSTAGAYKAQLLPRLPVPGPRVLTAPPRAAPRRRRRRVFPGEDIPVFDLLVLGVGPDGHTGSLFPGHPLLQEKEKIVAAITDSPKPPPERITLTLPVLNAARMVVFVATGESKAAVLKVWTQTVRRLNKNPRCLGQGMSDREGSVNRRSVLGTVCGSLLLTAQPRRRSLSPTAHFGRRRGKPPSRRSCPASLRAAALVPGRVGSQGADHPRRETFRLVEPTAGRPRVTVTAAPAA</sequence>
<comment type="catalytic activity">
    <reaction evidence="2">
        <text>6-phospho-D-glucono-1,5-lactone + H2O = 6-phospho-D-gluconate + H(+)</text>
        <dbReference type="Rhea" id="RHEA:12556"/>
        <dbReference type="ChEBI" id="CHEBI:15377"/>
        <dbReference type="ChEBI" id="CHEBI:15378"/>
        <dbReference type="ChEBI" id="CHEBI:57955"/>
        <dbReference type="ChEBI" id="CHEBI:58759"/>
        <dbReference type="EC" id="3.1.1.31"/>
    </reaction>
</comment>
<evidence type="ECO:0000313" key="5">
    <source>
        <dbReference type="Ensembl" id="ENSACCP00020008533.1"/>
    </source>
</evidence>
<protein>
    <recommendedName>
        <fullName evidence="2">6-phosphogluconolactonase</fullName>
        <shortName evidence="2">6PGL</shortName>
        <ecNumber evidence="2">3.1.1.31</ecNumber>
    </recommendedName>
</protein>
<dbReference type="Proteomes" id="UP000472275">
    <property type="component" value="Chromosome 11"/>
</dbReference>
<dbReference type="InterPro" id="IPR039104">
    <property type="entry name" value="6PGL"/>
</dbReference>
<dbReference type="SUPFAM" id="SSF100950">
    <property type="entry name" value="NagB/RpiA/CoA transferase-like"/>
    <property type="match status" value="1"/>
</dbReference>
<dbReference type="GO" id="GO:0017057">
    <property type="term" value="F:6-phosphogluconolactonase activity"/>
    <property type="evidence" value="ECO:0007669"/>
    <property type="project" value="UniProtKB-UniRule"/>
</dbReference>
<comment type="similarity">
    <text evidence="1 2">Belongs to the glucosamine/galactosamine-6-phosphate isomerase family. 6-phosphogluconolactonase subfamily.</text>
</comment>
<comment type="pathway">
    <text evidence="2">Carbohydrate degradation; pentose phosphate pathway; D-ribulose 5-phosphate from D-glucose 6-phosphate (oxidative stage): step 2/3.</text>
</comment>
<dbReference type="Pfam" id="PF01182">
    <property type="entry name" value="Glucosamine_iso"/>
    <property type="match status" value="1"/>
</dbReference>
<keyword evidence="2" id="KW-0378">Hydrolase</keyword>
<dbReference type="PANTHER" id="PTHR11054">
    <property type="entry name" value="6-PHOSPHOGLUCONOLACTONASE"/>
    <property type="match status" value="1"/>
</dbReference>
<reference evidence="5" key="2">
    <citation type="submission" date="2025-09" db="UniProtKB">
        <authorList>
            <consortium name="Ensembl"/>
        </authorList>
    </citation>
    <scope>IDENTIFICATION</scope>
</reference>
<dbReference type="CDD" id="cd01400">
    <property type="entry name" value="6PGL"/>
    <property type="match status" value="1"/>
</dbReference>
<feature type="compositionally biased region" description="Basic residues" evidence="3">
    <location>
        <begin position="264"/>
        <end position="273"/>
    </location>
</feature>
<feature type="region of interest" description="Disordered" evidence="3">
    <location>
        <begin position="256"/>
        <end position="277"/>
    </location>
</feature>
<organism evidence="5 6">
    <name type="scientific">Aquila chrysaetos chrysaetos</name>
    <dbReference type="NCBI Taxonomy" id="223781"/>
    <lineage>
        <taxon>Eukaryota</taxon>
        <taxon>Metazoa</taxon>
        <taxon>Chordata</taxon>
        <taxon>Craniata</taxon>
        <taxon>Vertebrata</taxon>
        <taxon>Euteleostomi</taxon>
        <taxon>Archelosauria</taxon>
        <taxon>Archosauria</taxon>
        <taxon>Dinosauria</taxon>
        <taxon>Saurischia</taxon>
        <taxon>Theropoda</taxon>
        <taxon>Coelurosauria</taxon>
        <taxon>Aves</taxon>
        <taxon>Neognathae</taxon>
        <taxon>Neoaves</taxon>
        <taxon>Telluraves</taxon>
        <taxon>Accipitrimorphae</taxon>
        <taxon>Accipitriformes</taxon>
        <taxon>Accipitridae</taxon>
        <taxon>Accipitrinae</taxon>
        <taxon>Aquila</taxon>
    </lineage>
</organism>
<evidence type="ECO:0000259" key="4">
    <source>
        <dbReference type="Pfam" id="PF01182"/>
    </source>
</evidence>
<proteinExistence type="inferred from homology"/>
<dbReference type="AlphaFoldDB" id="A0A663E8W9"/>
<keyword evidence="6" id="KW-1185">Reference proteome</keyword>
<feature type="domain" description="Glucosamine/galactosamine-6-phosphate isomerase" evidence="4">
    <location>
        <begin position="17"/>
        <end position="211"/>
    </location>
</feature>
<dbReference type="PANTHER" id="PTHR11054:SF0">
    <property type="entry name" value="6-PHOSPHOGLUCONOLACTONASE"/>
    <property type="match status" value="1"/>
</dbReference>
<dbReference type="NCBIfam" id="TIGR01198">
    <property type="entry name" value="pgl"/>
    <property type="match status" value="1"/>
</dbReference>
<name>A0A663E8W9_AQUCH</name>